<accession>A0A7V7G1E4</accession>
<proteinExistence type="predicted"/>
<dbReference type="AlphaFoldDB" id="A0A7V7G1E4"/>
<keyword evidence="3" id="KW-1185">Reference proteome</keyword>
<protein>
    <recommendedName>
        <fullName evidence="1">ABC-type transport auxiliary lipoprotein component domain-containing protein</fullName>
    </recommendedName>
</protein>
<comment type="caution">
    <text evidence="2">The sequence shown here is derived from an EMBL/GenBank/DDBJ whole genome shotgun (WGS) entry which is preliminary data.</text>
</comment>
<reference evidence="2 3" key="1">
    <citation type="submission" date="2019-08" db="EMBL/GenBank/DDBJ databases">
        <title>Bioinformatics analysis of the strain L3 and L5.</title>
        <authorList>
            <person name="Li X."/>
        </authorList>
    </citation>
    <scope>NUCLEOTIDE SEQUENCE [LARGE SCALE GENOMIC DNA]</scope>
    <source>
        <strain evidence="2 3">L5</strain>
    </source>
</reference>
<name>A0A7V7G1E4_9GAMM</name>
<dbReference type="EMBL" id="VTPY01000002">
    <property type="protein sequence ID" value="KAA0013559.1"/>
    <property type="molecule type" value="Genomic_DNA"/>
</dbReference>
<dbReference type="Pfam" id="PF03886">
    <property type="entry name" value="ABC_trans_aux"/>
    <property type="match status" value="1"/>
</dbReference>
<gene>
    <name evidence="2" type="ORF">F0A17_04115</name>
</gene>
<evidence type="ECO:0000313" key="2">
    <source>
        <dbReference type="EMBL" id="KAA0013559.1"/>
    </source>
</evidence>
<dbReference type="PROSITE" id="PS51257">
    <property type="entry name" value="PROKAR_LIPOPROTEIN"/>
    <property type="match status" value="1"/>
</dbReference>
<dbReference type="InterPro" id="IPR005586">
    <property type="entry name" value="ABC_trans_aux"/>
</dbReference>
<dbReference type="Proteomes" id="UP000486760">
    <property type="component" value="Unassembled WGS sequence"/>
</dbReference>
<organism evidence="2 3">
    <name type="scientific">Billgrantia pellis</name>
    <dbReference type="NCBI Taxonomy" id="2606936"/>
    <lineage>
        <taxon>Bacteria</taxon>
        <taxon>Pseudomonadati</taxon>
        <taxon>Pseudomonadota</taxon>
        <taxon>Gammaproteobacteria</taxon>
        <taxon>Oceanospirillales</taxon>
        <taxon>Halomonadaceae</taxon>
        <taxon>Billgrantia</taxon>
    </lineage>
</organism>
<evidence type="ECO:0000259" key="1">
    <source>
        <dbReference type="Pfam" id="PF03886"/>
    </source>
</evidence>
<evidence type="ECO:0000313" key="3">
    <source>
        <dbReference type="Proteomes" id="UP000486760"/>
    </source>
</evidence>
<dbReference type="Gene3D" id="3.40.50.10610">
    <property type="entry name" value="ABC-type transport auxiliary lipoprotein component"/>
    <property type="match status" value="1"/>
</dbReference>
<dbReference type="SUPFAM" id="SSF159594">
    <property type="entry name" value="XCC0632-like"/>
    <property type="match status" value="1"/>
</dbReference>
<sequence length="208" mass="22940">MKANRRGGRSCALAIALLVGGCGIMPPERTPVTLYELPAGSLAPSAPQTVAPIDTLLRLATPEASGLLDGARIVVMPRPHQPQTYRGARWADALPRLIRDRLLDAFHDDGRIPRLIHDDGALSADVALHSDLRTFRSEYRDDVPEAIVRLDVRLIEVRSQRLLASHRFVQRQRASSEAIDDVVGAFGLAMDRLSRELVDWTATALDKR</sequence>
<feature type="domain" description="ABC-type transport auxiliary lipoprotein component" evidence="1">
    <location>
        <begin position="35"/>
        <end position="197"/>
    </location>
</feature>